<keyword evidence="2" id="KW-1185">Reference proteome</keyword>
<reference evidence="1 2" key="2">
    <citation type="submission" date="2019-04" db="EMBL/GenBank/DDBJ databases">
        <title>The genome sequence of big-headed turtle.</title>
        <authorList>
            <person name="Gong S."/>
        </authorList>
    </citation>
    <scope>NUCLEOTIDE SEQUENCE [LARGE SCALE GENOMIC DNA]</scope>
    <source>
        <strain evidence="1">DO16091913</strain>
        <tissue evidence="1">Muscle</tissue>
    </source>
</reference>
<reference evidence="1 2" key="1">
    <citation type="submission" date="2019-04" db="EMBL/GenBank/DDBJ databases">
        <title>Draft genome of the big-headed turtle Platysternon megacephalum.</title>
        <authorList>
            <person name="Gong S."/>
        </authorList>
    </citation>
    <scope>NUCLEOTIDE SEQUENCE [LARGE SCALE GENOMIC DNA]</scope>
    <source>
        <strain evidence="1">DO16091913</strain>
        <tissue evidence="1">Muscle</tissue>
    </source>
</reference>
<name>A0A4D9EQT1_9SAUR</name>
<dbReference type="AlphaFoldDB" id="A0A4D9EQT1"/>
<protein>
    <submittedName>
        <fullName evidence="1">Uncharacterized protein</fullName>
    </submittedName>
</protein>
<dbReference type="EMBL" id="QXTE01000051">
    <property type="protein sequence ID" value="TFK09512.1"/>
    <property type="molecule type" value="Genomic_DNA"/>
</dbReference>
<dbReference type="Proteomes" id="UP000297703">
    <property type="component" value="Unassembled WGS sequence"/>
</dbReference>
<evidence type="ECO:0000313" key="1">
    <source>
        <dbReference type="EMBL" id="TFK09512.1"/>
    </source>
</evidence>
<comment type="caution">
    <text evidence="1">The sequence shown here is derived from an EMBL/GenBank/DDBJ whole genome shotgun (WGS) entry which is preliminary data.</text>
</comment>
<sequence length="101" mass="11634">MDLGLVARLHKWYSPMGVSEQRGVGEVLKMGKKQVESWLHAPPCTSQWSWLHARGRFMQHTPRPTQCTQGTLEEQCLRRHSAFWGLLRGHGGYVLLHTQGW</sequence>
<accession>A0A4D9EQT1</accession>
<proteinExistence type="predicted"/>
<organism evidence="1 2">
    <name type="scientific">Platysternon megacephalum</name>
    <name type="common">big-headed turtle</name>
    <dbReference type="NCBI Taxonomy" id="55544"/>
    <lineage>
        <taxon>Eukaryota</taxon>
        <taxon>Metazoa</taxon>
        <taxon>Chordata</taxon>
        <taxon>Craniata</taxon>
        <taxon>Vertebrata</taxon>
        <taxon>Euteleostomi</taxon>
        <taxon>Archelosauria</taxon>
        <taxon>Testudinata</taxon>
        <taxon>Testudines</taxon>
        <taxon>Cryptodira</taxon>
        <taxon>Durocryptodira</taxon>
        <taxon>Testudinoidea</taxon>
        <taxon>Platysternidae</taxon>
        <taxon>Platysternon</taxon>
    </lineage>
</organism>
<evidence type="ECO:0000313" key="2">
    <source>
        <dbReference type="Proteomes" id="UP000297703"/>
    </source>
</evidence>
<gene>
    <name evidence="1" type="ORF">DR999_PMT07310</name>
</gene>